<dbReference type="UniPathway" id="UPA00053">
    <property type="reaction ID" value="UER00087"/>
</dbReference>
<dbReference type="GO" id="GO:0008652">
    <property type="term" value="P:amino acid biosynthetic process"/>
    <property type="evidence" value="ECO:0007669"/>
    <property type="project" value="UniProtKB-KW"/>
</dbReference>
<organism evidence="10 11">
    <name type="scientific">Cardiobacterium hominis</name>
    <dbReference type="NCBI Taxonomy" id="2718"/>
    <lineage>
        <taxon>Bacteria</taxon>
        <taxon>Pseudomonadati</taxon>
        <taxon>Pseudomonadota</taxon>
        <taxon>Gammaproteobacteria</taxon>
        <taxon>Cardiobacteriales</taxon>
        <taxon>Cardiobacteriaceae</taxon>
        <taxon>Cardiobacterium</taxon>
    </lineage>
</organism>
<dbReference type="GO" id="GO:0004764">
    <property type="term" value="F:shikimate 3-dehydrogenase (NADP+) activity"/>
    <property type="evidence" value="ECO:0007669"/>
    <property type="project" value="UniProtKB-EC"/>
</dbReference>
<dbReference type="Pfam" id="PF08501">
    <property type="entry name" value="Shikimate_dh_N"/>
    <property type="match status" value="1"/>
</dbReference>
<dbReference type="GO" id="GO:0009423">
    <property type="term" value="P:chorismate biosynthetic process"/>
    <property type="evidence" value="ECO:0007669"/>
    <property type="project" value="UniProtKB-UniPathway"/>
</dbReference>
<dbReference type="AlphaFoldDB" id="A0A1C3H477"/>
<evidence type="ECO:0000259" key="8">
    <source>
        <dbReference type="Pfam" id="PF01488"/>
    </source>
</evidence>
<evidence type="ECO:0000313" key="10">
    <source>
        <dbReference type="EMBL" id="SAM62973.1"/>
    </source>
</evidence>
<dbReference type="EC" id="1.1.1.25" evidence="2"/>
<sequence length="265" mass="28006">MTDKPPTTTYRCAVIGNPIAHSRSPEIHAGFAAARGIALRYDRILAADEADFAATVARFFADGGRGLNITVPYKQTAYRLCGRTTPYAAAAEAVNTLWMENGQLCGDNTDGRGLRLALQEHGTALTGARILILGAGGAARGVILPLCEAAPAALHLANRTLANAEAVIASQQALTAVPLAAYALTDLAARAPYDLIINATSTGLTDQPIALPANLVHSNSRAYDMQYGKSTPFLAWAAAQQITAHDGYSMLVAQARLSFQQWFPL</sequence>
<dbReference type="GO" id="GO:0019632">
    <property type="term" value="P:shikimate metabolic process"/>
    <property type="evidence" value="ECO:0007669"/>
    <property type="project" value="InterPro"/>
</dbReference>
<dbReference type="Pfam" id="PF01488">
    <property type="entry name" value="Shikimate_DH"/>
    <property type="match status" value="1"/>
</dbReference>
<evidence type="ECO:0000259" key="9">
    <source>
        <dbReference type="Pfam" id="PF08501"/>
    </source>
</evidence>
<keyword evidence="5 10" id="KW-0560">Oxidoreductase</keyword>
<comment type="pathway">
    <text evidence="1">Metabolic intermediate biosynthesis; chorismate biosynthesis; chorismate from D-erythrose 4-phosphate and phosphoenolpyruvate: step 4/7.</text>
</comment>
<evidence type="ECO:0000256" key="3">
    <source>
        <dbReference type="ARBA" id="ARBA00022605"/>
    </source>
</evidence>
<evidence type="ECO:0000256" key="7">
    <source>
        <dbReference type="ARBA" id="ARBA00049442"/>
    </source>
</evidence>
<keyword evidence="4" id="KW-0521">NADP</keyword>
<dbReference type="InterPro" id="IPR036291">
    <property type="entry name" value="NAD(P)-bd_dom_sf"/>
</dbReference>
<dbReference type="Gene3D" id="3.40.50.720">
    <property type="entry name" value="NAD(P)-binding Rossmann-like Domain"/>
    <property type="match status" value="1"/>
</dbReference>
<evidence type="ECO:0000256" key="2">
    <source>
        <dbReference type="ARBA" id="ARBA00012962"/>
    </source>
</evidence>
<feature type="domain" description="Shikimate dehydrogenase substrate binding N-terminal" evidence="9">
    <location>
        <begin position="14"/>
        <end position="97"/>
    </location>
</feature>
<dbReference type="Gene3D" id="3.40.50.10860">
    <property type="entry name" value="Leucine Dehydrogenase, chain A, domain 1"/>
    <property type="match status" value="1"/>
</dbReference>
<protein>
    <recommendedName>
        <fullName evidence="2">shikimate dehydrogenase (NADP(+))</fullName>
        <ecNumber evidence="2">1.1.1.25</ecNumber>
    </recommendedName>
</protein>
<feature type="domain" description="Quinate/shikimate 5-dehydrogenase/glutamyl-tRNA reductase" evidence="8">
    <location>
        <begin position="117"/>
        <end position="202"/>
    </location>
</feature>
<evidence type="ECO:0000256" key="6">
    <source>
        <dbReference type="ARBA" id="ARBA00023141"/>
    </source>
</evidence>
<gene>
    <name evidence="10" type="ORF">CHUV0807_1067</name>
</gene>
<dbReference type="PANTHER" id="PTHR21089:SF1">
    <property type="entry name" value="BIFUNCTIONAL 3-DEHYDROQUINATE DEHYDRATASE_SHIKIMATE DEHYDROGENASE, CHLOROPLASTIC"/>
    <property type="match status" value="1"/>
</dbReference>
<reference evidence="11" key="1">
    <citation type="submission" date="2016-04" db="EMBL/GenBank/DDBJ databases">
        <authorList>
            <person name="Tagini F."/>
        </authorList>
    </citation>
    <scope>NUCLEOTIDE SEQUENCE [LARGE SCALE GENOMIC DNA]</scope>
    <source>
        <strain evidence="11">CHUV0807</strain>
    </source>
</reference>
<dbReference type="Proteomes" id="UP000190837">
    <property type="component" value="Unassembled WGS sequence"/>
</dbReference>
<dbReference type="RefSeq" id="WP_079540259.1">
    <property type="nucleotide sequence ID" value="NZ_CAUURN010000017.1"/>
</dbReference>
<dbReference type="InterPro" id="IPR006151">
    <property type="entry name" value="Shikm_DH/Glu-tRNA_Rdtase"/>
</dbReference>
<dbReference type="NCBIfam" id="NF001310">
    <property type="entry name" value="PRK00258.1-2"/>
    <property type="match status" value="1"/>
</dbReference>
<dbReference type="NCBIfam" id="TIGR00507">
    <property type="entry name" value="aroE"/>
    <property type="match status" value="1"/>
</dbReference>
<dbReference type="InterPro" id="IPR011342">
    <property type="entry name" value="Shikimate_DH"/>
</dbReference>
<dbReference type="CDD" id="cd01065">
    <property type="entry name" value="NAD_bind_Shikimate_DH"/>
    <property type="match status" value="1"/>
</dbReference>
<dbReference type="SUPFAM" id="SSF53223">
    <property type="entry name" value="Aminoacid dehydrogenase-like, N-terminal domain"/>
    <property type="match status" value="1"/>
</dbReference>
<keyword evidence="6" id="KW-0057">Aromatic amino acid biosynthesis</keyword>
<accession>A0A1C3H477</accession>
<dbReference type="GO" id="GO:0050661">
    <property type="term" value="F:NADP binding"/>
    <property type="evidence" value="ECO:0007669"/>
    <property type="project" value="InterPro"/>
</dbReference>
<dbReference type="SUPFAM" id="SSF51735">
    <property type="entry name" value="NAD(P)-binding Rossmann-fold domains"/>
    <property type="match status" value="1"/>
</dbReference>
<dbReference type="PANTHER" id="PTHR21089">
    <property type="entry name" value="SHIKIMATE DEHYDROGENASE"/>
    <property type="match status" value="1"/>
</dbReference>
<dbReference type="InterPro" id="IPR046346">
    <property type="entry name" value="Aminoacid_DH-like_N_sf"/>
</dbReference>
<dbReference type="InterPro" id="IPR022893">
    <property type="entry name" value="Shikimate_DH_fam"/>
</dbReference>
<evidence type="ECO:0000256" key="5">
    <source>
        <dbReference type="ARBA" id="ARBA00023002"/>
    </source>
</evidence>
<comment type="catalytic activity">
    <reaction evidence="7">
        <text>shikimate + NADP(+) = 3-dehydroshikimate + NADPH + H(+)</text>
        <dbReference type="Rhea" id="RHEA:17737"/>
        <dbReference type="ChEBI" id="CHEBI:15378"/>
        <dbReference type="ChEBI" id="CHEBI:16630"/>
        <dbReference type="ChEBI" id="CHEBI:36208"/>
        <dbReference type="ChEBI" id="CHEBI:57783"/>
        <dbReference type="ChEBI" id="CHEBI:58349"/>
        <dbReference type="EC" id="1.1.1.25"/>
    </reaction>
</comment>
<evidence type="ECO:0000256" key="1">
    <source>
        <dbReference type="ARBA" id="ARBA00004871"/>
    </source>
</evidence>
<keyword evidence="3" id="KW-0028">Amino-acid biosynthesis</keyword>
<proteinExistence type="predicted"/>
<dbReference type="GO" id="GO:0005829">
    <property type="term" value="C:cytosol"/>
    <property type="evidence" value="ECO:0007669"/>
    <property type="project" value="TreeGrafter"/>
</dbReference>
<dbReference type="GO" id="GO:0009073">
    <property type="term" value="P:aromatic amino acid family biosynthetic process"/>
    <property type="evidence" value="ECO:0007669"/>
    <property type="project" value="UniProtKB-KW"/>
</dbReference>
<evidence type="ECO:0000256" key="4">
    <source>
        <dbReference type="ARBA" id="ARBA00022857"/>
    </source>
</evidence>
<dbReference type="EMBL" id="FKLO01000041">
    <property type="protein sequence ID" value="SAM62973.1"/>
    <property type="molecule type" value="Genomic_DNA"/>
</dbReference>
<evidence type="ECO:0000313" key="11">
    <source>
        <dbReference type="Proteomes" id="UP000190837"/>
    </source>
</evidence>
<dbReference type="FunFam" id="3.40.50.10860:FF:000006">
    <property type="entry name" value="Shikimate dehydrogenase (NADP(+))"/>
    <property type="match status" value="1"/>
</dbReference>
<dbReference type="InterPro" id="IPR013708">
    <property type="entry name" value="Shikimate_DH-bd_N"/>
</dbReference>
<name>A0A1C3H477_9GAMM</name>